<name>A0A0M3RAL6_9BACI</name>
<dbReference type="Proteomes" id="UP000067625">
    <property type="component" value="Chromosome"/>
</dbReference>
<dbReference type="AlphaFoldDB" id="A0A0M3RAL6"/>
<dbReference type="PANTHER" id="PTHR43056:SF10">
    <property type="entry name" value="COCE_NOND FAMILY, PUTATIVE (AFU_ORTHOLOGUE AFUA_7G00600)-RELATED"/>
    <property type="match status" value="1"/>
</dbReference>
<dbReference type="EMBL" id="CP012600">
    <property type="protein sequence ID" value="ALC83402.1"/>
    <property type="molecule type" value="Genomic_DNA"/>
</dbReference>
<dbReference type="PATRIC" id="fig|1441095.3.peg.4196"/>
<dbReference type="Gene3D" id="2.60.120.260">
    <property type="entry name" value="Galactose-binding domain-like"/>
    <property type="match status" value="1"/>
</dbReference>
<dbReference type="Pfam" id="PF08530">
    <property type="entry name" value="PepX_C"/>
    <property type="match status" value="1"/>
</dbReference>
<dbReference type="InterPro" id="IPR013736">
    <property type="entry name" value="Xaa-Pro_dipept_C"/>
</dbReference>
<reference evidence="4" key="1">
    <citation type="submission" date="2015-08" db="EMBL/GenBank/DDBJ databases">
        <title>Genome sequencing project for genomic taxonomy and phylogenomics of Bacillus-like bacteria.</title>
        <authorList>
            <person name="Liu B."/>
            <person name="Wang J."/>
            <person name="Zhu Y."/>
            <person name="Liu G."/>
            <person name="Chen Q."/>
            <person name="Chen Z."/>
            <person name="Lan J."/>
            <person name="Che J."/>
            <person name="Ge C."/>
            <person name="Shi H."/>
            <person name="Pan Z."/>
            <person name="Liu X."/>
        </authorList>
    </citation>
    <scope>NUCLEOTIDE SEQUENCE [LARGE SCALE GENOMIC DNA]</scope>
    <source>
        <strain evidence="4">FJAT-4402</strain>
    </source>
</reference>
<dbReference type="Pfam" id="PF02129">
    <property type="entry name" value="Peptidase_S15"/>
    <property type="match status" value="1"/>
</dbReference>
<gene>
    <name evidence="3" type="ORF">AM592_19020</name>
</gene>
<dbReference type="Gene3D" id="3.40.50.1820">
    <property type="entry name" value="alpha/beta hydrolase"/>
    <property type="match status" value="1"/>
</dbReference>
<evidence type="ECO:0000259" key="2">
    <source>
        <dbReference type="SMART" id="SM00939"/>
    </source>
</evidence>
<sequence length="586" mass="66357">MTNLENQIITEVNIPVEMKNGTVLRADIYRPNSKGPWPVLLTRLPYGKDNELYIFNDIPRAVQQGYVVIIQDTRGRFASEGDWDPILTANHEASDSYETIHWAANLPYSNGKVGMFGLSYYSFTQWAGMLQQPDPLMAASPALSWSDPFDGFMYRGGAFELGFLSYWQLGMFEDTLPRLYPDQQELALAENQLQSEIEKLQTEIKSLPLKNFAPFTRNKVAPSILEHIKRNVDPEYVDSLLLKGKHEHVTVPTLQIAGWYDIFLQGTIDNFVQMRNNGGSPEARQSKLVIGPWQHIDHSHQVGEINFGKSADSTTIDLIGIHLRWFDHFLKGIDTGITNEAPIKLFVMGENVWRNEYEWPLARTQYTTYYLHSSGRANTLQGDGTLSTVSPIQEKPDHFTYDPINPVPTKGGSIFMLPDFPGGVFDQREIESREDVLVYTTPVLEQVVEVTGPVKVKLWAVSSAPDTDFVARLVDVHPDGTAINLTDGIIRARFRNRGMGEAPSLIEPGKPYLYEIDLWSTSNLFKKGHRIRVDITSSNFPRWDRNPNTGQDFGEDEENDLIPAQQTILHDEEHPSSIVLPIIPRK</sequence>
<dbReference type="SMART" id="SM00939">
    <property type="entry name" value="PepX_C"/>
    <property type="match status" value="1"/>
</dbReference>
<proteinExistence type="predicted"/>
<dbReference type="SUPFAM" id="SSF53474">
    <property type="entry name" value="alpha/beta-Hydrolases"/>
    <property type="match status" value="1"/>
</dbReference>
<reference evidence="3 4" key="2">
    <citation type="journal article" date="2016" name="Int. J. Syst. Evol. Microbiol.">
        <title>Bacillus gobiensis sp. nov., isolated from a soil sample.</title>
        <authorList>
            <person name="Liu B."/>
            <person name="Liu G.H."/>
            <person name="Cetin S."/>
            <person name="Schumann P."/>
            <person name="Pan Z.Z."/>
            <person name="Chen Q.Q."/>
        </authorList>
    </citation>
    <scope>NUCLEOTIDE SEQUENCE [LARGE SCALE GENOMIC DNA]</scope>
    <source>
        <strain evidence="3 4">FJAT-4402</strain>
    </source>
</reference>
<dbReference type="InterPro" id="IPR029058">
    <property type="entry name" value="AB_hydrolase_fold"/>
</dbReference>
<feature type="domain" description="Xaa-Pro dipeptidyl-peptidase C-terminal" evidence="2">
    <location>
        <begin position="323"/>
        <end position="579"/>
    </location>
</feature>
<dbReference type="InterPro" id="IPR050585">
    <property type="entry name" value="Xaa-Pro_dipeptidyl-ppase/CocE"/>
</dbReference>
<evidence type="ECO:0000256" key="1">
    <source>
        <dbReference type="ARBA" id="ARBA00022801"/>
    </source>
</evidence>
<dbReference type="GO" id="GO:0008239">
    <property type="term" value="F:dipeptidyl-peptidase activity"/>
    <property type="evidence" value="ECO:0007669"/>
    <property type="project" value="InterPro"/>
</dbReference>
<dbReference type="NCBIfam" id="TIGR00976">
    <property type="entry name" value="CocE_NonD"/>
    <property type="match status" value="1"/>
</dbReference>
<dbReference type="InterPro" id="IPR000383">
    <property type="entry name" value="Xaa-Pro-like_dom"/>
</dbReference>
<dbReference type="SUPFAM" id="SSF49785">
    <property type="entry name" value="Galactose-binding domain-like"/>
    <property type="match status" value="1"/>
</dbReference>
<dbReference type="PANTHER" id="PTHR43056">
    <property type="entry name" value="PEPTIDASE S9 PROLYL OLIGOPEPTIDASE"/>
    <property type="match status" value="1"/>
</dbReference>
<keyword evidence="1" id="KW-0378">Hydrolase</keyword>
<organism evidence="3 4">
    <name type="scientific">Bacillus gobiensis</name>
    <dbReference type="NCBI Taxonomy" id="1441095"/>
    <lineage>
        <taxon>Bacteria</taxon>
        <taxon>Bacillati</taxon>
        <taxon>Bacillota</taxon>
        <taxon>Bacilli</taxon>
        <taxon>Bacillales</taxon>
        <taxon>Bacillaceae</taxon>
        <taxon>Bacillus</taxon>
    </lineage>
</organism>
<protein>
    <recommendedName>
        <fullName evidence="2">Xaa-Pro dipeptidyl-peptidase C-terminal domain-containing protein</fullName>
    </recommendedName>
</protein>
<dbReference type="Gene3D" id="1.10.3020.10">
    <property type="entry name" value="alpha-amino acid ester hydrolase ( Helical cap domain)"/>
    <property type="match status" value="1"/>
</dbReference>
<dbReference type="OrthoDB" id="319764at2"/>
<evidence type="ECO:0000313" key="4">
    <source>
        <dbReference type="Proteomes" id="UP000067625"/>
    </source>
</evidence>
<dbReference type="STRING" id="1441095.AM592_19020"/>
<evidence type="ECO:0000313" key="3">
    <source>
        <dbReference type="EMBL" id="ALC83402.1"/>
    </source>
</evidence>
<dbReference type="InterPro" id="IPR005674">
    <property type="entry name" value="CocE/Ser_esterase"/>
</dbReference>
<keyword evidence="4" id="KW-1185">Reference proteome</keyword>
<accession>A0A0M3RAL6</accession>
<dbReference type="InterPro" id="IPR008979">
    <property type="entry name" value="Galactose-bd-like_sf"/>
</dbReference>
<dbReference type="RefSeq" id="WP_053605244.1">
    <property type="nucleotide sequence ID" value="NZ_CP012600.1"/>
</dbReference>